<dbReference type="RefSeq" id="XP_018687836.1">
    <property type="nucleotide sequence ID" value="XM_018843076.1"/>
</dbReference>
<keyword evidence="4" id="KW-1185">Reference proteome</keyword>
<reference evidence="3 4" key="1">
    <citation type="submission" date="2016-04" db="EMBL/GenBank/DDBJ databases">
        <title>Draft genome of Fonsecaea erecta CBS 125763.</title>
        <authorList>
            <person name="Weiss V.A."/>
            <person name="Vicente V.A."/>
            <person name="Raittz R.T."/>
            <person name="Moreno L.F."/>
            <person name="De Souza E.M."/>
            <person name="Pedrosa F.O."/>
            <person name="Steffens M.B."/>
            <person name="Faoro H."/>
            <person name="Tadra-Sfeir M.Z."/>
            <person name="Najafzadeh M.J."/>
            <person name="Felipe M.S."/>
            <person name="Teixeira M."/>
            <person name="Sun J."/>
            <person name="Xi L."/>
            <person name="Gomes R."/>
            <person name="De Azevedo C.M."/>
            <person name="Salgado C.G."/>
            <person name="Da Silva M.B."/>
            <person name="Nascimento M.F."/>
            <person name="Queiroz-Telles F."/>
            <person name="Attili D.S."/>
            <person name="Gorbushina A."/>
        </authorList>
    </citation>
    <scope>NUCLEOTIDE SEQUENCE [LARGE SCALE GENOMIC DNA]</scope>
    <source>
        <strain evidence="3 4">CBS 125763</strain>
    </source>
</reference>
<feature type="transmembrane region" description="Helical" evidence="2">
    <location>
        <begin position="581"/>
        <end position="604"/>
    </location>
</feature>
<evidence type="ECO:0000313" key="3">
    <source>
        <dbReference type="EMBL" id="OAP54469.1"/>
    </source>
</evidence>
<keyword evidence="2" id="KW-0472">Membrane</keyword>
<feature type="compositionally biased region" description="Basic and acidic residues" evidence="1">
    <location>
        <begin position="28"/>
        <end position="42"/>
    </location>
</feature>
<dbReference type="OrthoDB" id="3596604at2759"/>
<evidence type="ECO:0000313" key="4">
    <source>
        <dbReference type="Proteomes" id="UP000078343"/>
    </source>
</evidence>
<name>A0A178Z404_9EURO</name>
<feature type="region of interest" description="Disordered" evidence="1">
    <location>
        <begin position="1"/>
        <end position="78"/>
    </location>
</feature>
<dbReference type="Proteomes" id="UP000078343">
    <property type="component" value="Unassembled WGS sequence"/>
</dbReference>
<keyword evidence="2" id="KW-0812">Transmembrane</keyword>
<dbReference type="GeneID" id="30015738"/>
<gene>
    <name evidence="3" type="ORF">AYL99_11570</name>
</gene>
<feature type="transmembrane region" description="Helical" evidence="2">
    <location>
        <begin position="266"/>
        <end position="289"/>
    </location>
</feature>
<dbReference type="EMBL" id="LVYI01000014">
    <property type="protein sequence ID" value="OAP54469.1"/>
    <property type="molecule type" value="Genomic_DNA"/>
</dbReference>
<feature type="transmembrane region" description="Helical" evidence="2">
    <location>
        <begin position="191"/>
        <end position="211"/>
    </location>
</feature>
<evidence type="ECO:0000256" key="1">
    <source>
        <dbReference type="SAM" id="MobiDB-lite"/>
    </source>
</evidence>
<accession>A0A178Z404</accession>
<proteinExistence type="predicted"/>
<protein>
    <submittedName>
        <fullName evidence="3">Uncharacterized protein</fullName>
    </submittedName>
</protein>
<evidence type="ECO:0000256" key="2">
    <source>
        <dbReference type="SAM" id="Phobius"/>
    </source>
</evidence>
<feature type="transmembrane region" description="Helical" evidence="2">
    <location>
        <begin position="158"/>
        <end position="179"/>
    </location>
</feature>
<comment type="caution">
    <text evidence="3">The sequence shown here is derived from an EMBL/GenBank/DDBJ whole genome shotgun (WGS) entry which is preliminary data.</text>
</comment>
<keyword evidence="2" id="KW-1133">Transmembrane helix</keyword>
<sequence>MALQASANYSPIPAGDGEEGAGPQQSHLQEDAHYEDHDDVHDNVQSQPPHDPETPHVPVIEVSPPPSPPSPFLPPIRHNTDLSSVVSLAPTLPHPEARPAEQLLNDRRLSSRSGWKERIHGSITPSLHEALELKCPDHNTSREYRHSIQRKRLWRLTIGEWVNTLTLCVVYFGILYAYSKKPTISVPERRVFNALTTGVSLLLGVNLAASLRSYAKLLRWRILAACYRPLETFDLVLGCDSLLNVIKLLWKGRNRKHSYLPSRTQILCVLWLLVHLAVTVLVGIIGLNYNLDTSTDFVLTRKGSISIVDLNALSTGDYPADLAAVQEWGVRGETTTPLVEDDDVVEYQQSYFSSSDGFSFYYFQDQNADDPANAIISSRYIESQAYCQDYPVTKGVYGNLSYIVYIDGSKHVNKSLPASPGPGGLLTISKLNSTCGEGCVEIHTFQAAAYPGSSGDDDFYEDGVGTYFVCNNTVPQVGDDYNEVSSDYEIYAFVAKMLAGAIGWSDNPPSADGKEEYAVYTNLSDLNLPGTLGPYDMANMISSFTMGAISFMDNSPAMSRKIVTSKEQPIAAQVLKVTWRFAGAILGVIPFIHFCTLVAVILWANKAIIKDDSHLAIAKVYHTLLSQLGDRGCLLRGGEIVSVLGNPQVAYGWQASSEYHLAMHVDVFQDFTRVEKVFAEGVYDGSSKVHHGTANPGRTGSLRERYRDIDAADYF</sequence>
<feature type="compositionally biased region" description="Pro residues" evidence="1">
    <location>
        <begin position="63"/>
        <end position="74"/>
    </location>
</feature>
<organism evidence="3 4">
    <name type="scientific">Fonsecaea erecta</name>
    <dbReference type="NCBI Taxonomy" id="1367422"/>
    <lineage>
        <taxon>Eukaryota</taxon>
        <taxon>Fungi</taxon>
        <taxon>Dikarya</taxon>
        <taxon>Ascomycota</taxon>
        <taxon>Pezizomycotina</taxon>
        <taxon>Eurotiomycetes</taxon>
        <taxon>Chaetothyriomycetidae</taxon>
        <taxon>Chaetothyriales</taxon>
        <taxon>Herpotrichiellaceae</taxon>
        <taxon>Fonsecaea</taxon>
    </lineage>
</organism>
<dbReference type="AlphaFoldDB" id="A0A178Z404"/>